<keyword evidence="1" id="KW-0547">Nucleotide-binding</keyword>
<dbReference type="InterPro" id="IPR027417">
    <property type="entry name" value="P-loop_NTPase"/>
</dbReference>
<dbReference type="Gene3D" id="3.40.50.300">
    <property type="entry name" value="P-loop containing nucleotide triphosphate hydrolases"/>
    <property type="match status" value="1"/>
</dbReference>
<dbReference type="SUPFAM" id="SSF52540">
    <property type="entry name" value="P-loop containing nucleoside triphosphate hydrolases"/>
    <property type="match status" value="1"/>
</dbReference>
<dbReference type="GO" id="GO:0016301">
    <property type="term" value="F:kinase activity"/>
    <property type="evidence" value="ECO:0007669"/>
    <property type="project" value="UniProtKB-KW"/>
</dbReference>
<dbReference type="PANTHER" id="PTHR32309">
    <property type="entry name" value="TYROSINE-PROTEIN KINASE"/>
    <property type="match status" value="1"/>
</dbReference>
<proteinExistence type="predicted"/>
<accession>A0A4P8EGT1</accession>
<keyword evidence="4" id="KW-0808">Transferase</keyword>
<keyword evidence="2" id="KW-0067">ATP-binding</keyword>
<evidence type="ECO:0000256" key="2">
    <source>
        <dbReference type="ARBA" id="ARBA00022840"/>
    </source>
</evidence>
<sequence>MTNRDIVLSSSLRPTDLGSSSHDDESFRKLAKETKRPRSVGVSVFRHAAPQFAAPSNSISNGGEWDRFLHPEPTPDRVWESLSPTPLDAAKLLEKGLFINAQQSSVATSFDILRTRVLHAMQQNGWRRLAITSPTHGCGKSFVATNLALSLARCPSSRTALLDLALRQPGLGALLGLPDVATIRGYLNGEQPLESHFHRFGRTLALGLNGTAMQDAAEVLHEPATAAVLSTMVRQLDPDMVVIDAPPVLGSDDFLALLPHVDAALLIIDGTKTTASEVRTCERLLAAQCPLIGVMMNRAQDLSLRRPRFGRR</sequence>
<dbReference type="Pfam" id="PF10609">
    <property type="entry name" value="ParA"/>
    <property type="match status" value="1"/>
</dbReference>
<feature type="compositionally biased region" description="Basic and acidic residues" evidence="3">
    <location>
        <begin position="21"/>
        <end position="36"/>
    </location>
</feature>
<dbReference type="EMBL" id="CP039964">
    <property type="protein sequence ID" value="QCO56118.1"/>
    <property type="molecule type" value="Genomic_DNA"/>
</dbReference>
<evidence type="ECO:0000313" key="5">
    <source>
        <dbReference type="Proteomes" id="UP000298631"/>
    </source>
</evidence>
<evidence type="ECO:0000313" key="4">
    <source>
        <dbReference type="EMBL" id="QCO56118.1"/>
    </source>
</evidence>
<keyword evidence="4" id="KW-0418">Kinase</keyword>
<dbReference type="AlphaFoldDB" id="A0A4P8EGT1"/>
<dbReference type="RefSeq" id="WP_137193903.1">
    <property type="nucleotide sequence ID" value="NZ_CP039964.1"/>
</dbReference>
<dbReference type="PANTHER" id="PTHR32309:SF31">
    <property type="entry name" value="CAPSULAR EXOPOLYSACCHARIDE FAMILY"/>
    <property type="match status" value="1"/>
</dbReference>
<keyword evidence="5" id="KW-1185">Reference proteome</keyword>
<organism evidence="4 5">
    <name type="scientific">Pseudorhodobacter turbinis</name>
    <dbReference type="NCBI Taxonomy" id="2500533"/>
    <lineage>
        <taxon>Bacteria</taxon>
        <taxon>Pseudomonadati</taxon>
        <taxon>Pseudomonadota</taxon>
        <taxon>Alphaproteobacteria</taxon>
        <taxon>Rhodobacterales</taxon>
        <taxon>Paracoccaceae</taxon>
        <taxon>Pseudorhodobacter</taxon>
    </lineage>
</organism>
<dbReference type="InterPro" id="IPR050445">
    <property type="entry name" value="Bact_polysacc_biosynth/exp"/>
</dbReference>
<dbReference type="GO" id="GO:0005524">
    <property type="term" value="F:ATP binding"/>
    <property type="evidence" value="ECO:0007669"/>
    <property type="project" value="UniProtKB-KW"/>
</dbReference>
<evidence type="ECO:0000256" key="1">
    <source>
        <dbReference type="ARBA" id="ARBA00022741"/>
    </source>
</evidence>
<protein>
    <submittedName>
        <fullName evidence="4">CpsD/CapB family tyrosine-protein kinase</fullName>
    </submittedName>
</protein>
<evidence type="ECO:0000256" key="3">
    <source>
        <dbReference type="SAM" id="MobiDB-lite"/>
    </source>
</evidence>
<dbReference type="Proteomes" id="UP000298631">
    <property type="component" value="Chromosome"/>
</dbReference>
<reference evidence="4 5" key="1">
    <citation type="submission" date="2019-05" db="EMBL/GenBank/DDBJ databases">
        <title>Pseudorhodobacter turbinis sp. nov., isolated from the gut of the Korean turban shell.</title>
        <authorList>
            <person name="Jeong Y.-S."/>
            <person name="Kang W.-R."/>
            <person name="Bae J.-W."/>
        </authorList>
    </citation>
    <scope>NUCLEOTIDE SEQUENCE [LARGE SCALE GENOMIC DNA]</scope>
    <source>
        <strain evidence="4 5">S12M18</strain>
    </source>
</reference>
<dbReference type="CDD" id="cd05387">
    <property type="entry name" value="BY-kinase"/>
    <property type="match status" value="1"/>
</dbReference>
<feature type="region of interest" description="Disordered" evidence="3">
    <location>
        <begin position="1"/>
        <end position="40"/>
    </location>
</feature>
<name>A0A4P8EGT1_9RHOB</name>
<dbReference type="KEGG" id="pseb:EOK75_10485"/>
<dbReference type="OrthoDB" id="9775724at2"/>
<dbReference type="InterPro" id="IPR005702">
    <property type="entry name" value="Wzc-like_C"/>
</dbReference>
<feature type="compositionally biased region" description="Polar residues" evidence="3">
    <location>
        <begin position="1"/>
        <end position="20"/>
    </location>
</feature>
<gene>
    <name evidence="4" type="ORF">EOK75_10485</name>
</gene>
<dbReference type="InterPro" id="IPR033756">
    <property type="entry name" value="YlxH/NBP35"/>
</dbReference>